<dbReference type="GeneID" id="25911425"/>
<reference evidence="2 3" key="1">
    <citation type="submission" date="2011-02" db="EMBL/GenBank/DDBJ databases">
        <title>The Genome Sequence of Sphaeroforma arctica JP610.</title>
        <authorList>
            <consortium name="The Broad Institute Genome Sequencing Platform"/>
            <person name="Russ C."/>
            <person name="Cuomo C."/>
            <person name="Young S.K."/>
            <person name="Zeng Q."/>
            <person name="Gargeya S."/>
            <person name="Alvarado L."/>
            <person name="Berlin A."/>
            <person name="Chapman S.B."/>
            <person name="Chen Z."/>
            <person name="Freedman E."/>
            <person name="Gellesch M."/>
            <person name="Goldberg J."/>
            <person name="Griggs A."/>
            <person name="Gujja S."/>
            <person name="Heilman E."/>
            <person name="Heiman D."/>
            <person name="Howarth C."/>
            <person name="Mehta T."/>
            <person name="Neiman D."/>
            <person name="Pearson M."/>
            <person name="Roberts A."/>
            <person name="Saif S."/>
            <person name="Shea T."/>
            <person name="Shenoy N."/>
            <person name="Sisk P."/>
            <person name="Stolte C."/>
            <person name="Sykes S."/>
            <person name="White J."/>
            <person name="Yandava C."/>
            <person name="Burger G."/>
            <person name="Gray M.W."/>
            <person name="Holland P.W.H."/>
            <person name="King N."/>
            <person name="Lang F.B.F."/>
            <person name="Roger A.J."/>
            <person name="Ruiz-Trillo I."/>
            <person name="Haas B."/>
            <person name="Nusbaum C."/>
            <person name="Birren B."/>
        </authorList>
    </citation>
    <scope>NUCLEOTIDE SEQUENCE [LARGE SCALE GENOMIC DNA]</scope>
    <source>
        <strain evidence="2 3">JP610</strain>
    </source>
</reference>
<dbReference type="RefSeq" id="XP_014150487.1">
    <property type="nucleotide sequence ID" value="XM_014295012.1"/>
</dbReference>
<proteinExistence type="predicted"/>
<name>A0A0L0FIL9_9EUKA</name>
<evidence type="ECO:0000313" key="2">
    <source>
        <dbReference type="EMBL" id="KNC76585.1"/>
    </source>
</evidence>
<accession>A0A0L0FIL9</accession>
<keyword evidence="3" id="KW-1185">Reference proteome</keyword>
<organism evidence="2 3">
    <name type="scientific">Sphaeroforma arctica JP610</name>
    <dbReference type="NCBI Taxonomy" id="667725"/>
    <lineage>
        <taxon>Eukaryota</taxon>
        <taxon>Ichthyosporea</taxon>
        <taxon>Ichthyophonida</taxon>
        <taxon>Sphaeroforma</taxon>
    </lineage>
</organism>
<dbReference type="AlphaFoldDB" id="A0A0L0FIL9"/>
<keyword evidence="1" id="KW-0732">Signal</keyword>
<dbReference type="Proteomes" id="UP000054560">
    <property type="component" value="Unassembled WGS sequence"/>
</dbReference>
<evidence type="ECO:0000313" key="3">
    <source>
        <dbReference type="Proteomes" id="UP000054560"/>
    </source>
</evidence>
<gene>
    <name evidence="2" type="ORF">SARC_10921</name>
</gene>
<evidence type="ECO:0000256" key="1">
    <source>
        <dbReference type="SAM" id="SignalP"/>
    </source>
</evidence>
<evidence type="ECO:0008006" key="4">
    <source>
        <dbReference type="Google" id="ProtNLM"/>
    </source>
</evidence>
<feature type="signal peptide" evidence="1">
    <location>
        <begin position="1"/>
        <end position="25"/>
    </location>
</feature>
<dbReference type="EMBL" id="KQ243039">
    <property type="protein sequence ID" value="KNC76585.1"/>
    <property type="molecule type" value="Genomic_DNA"/>
</dbReference>
<protein>
    <recommendedName>
        <fullName evidence="4">Right handed beta helix domain-containing protein</fullName>
    </recommendedName>
</protein>
<feature type="chain" id="PRO_5005538062" description="Right handed beta helix domain-containing protein" evidence="1">
    <location>
        <begin position="26"/>
        <end position="497"/>
    </location>
</feature>
<sequence>MTPISFVISTTLACASFLIPQQVSANPTPDYSSDDEQDATLRIQLNQDLSLSDTSQVSLATQIQLCECSGKTLLNNECYSSMTTAIKKAESGDIIYIGGLQAVFNPIFLHISLSIVGVECDRERAWVSVSLDEVATSAFHLNSTIDTEPYQSLSLYNFDMQPTVAGLMSSAVRSDNWDYVRNLHIEDMKFEAFHNEINGSVLYLGQSGEVTIKNSQFIKNHVTEKRETGGTLYIATVPEHSRLTIGGLWEKNVAEGVHAEGAAVYLLWVYGVVEFTPDARFIENEACEAPAAEVRVIYNSASVKFNGYYHKNKAVDRGYGARGGAIRSLMIMSPDVEVSGTFTENESEGKGGVYAVNRLYKDGGIHISGSFIKNKAKAFGGVVAADWGIIGVLTISEEAYFEDNEAYTDDRNILQFRVCGLCNFLSKYDKILGQKEWEDNGPKAYTFEGGFSPSMYDEVYCSLNDDDKTWIQKTYQPKAWDMFIDSEDPEPDQKPEC</sequence>